<dbReference type="InParanoid" id="B3SET4"/>
<dbReference type="HOGENOM" id="CLU_1827796_0_0_1"/>
<dbReference type="KEGG" id="tad:TRIADDRAFT_62767"/>
<evidence type="ECO:0000256" key="1">
    <source>
        <dbReference type="SAM" id="MobiDB-lite"/>
    </source>
</evidence>
<dbReference type="AlphaFoldDB" id="B3SET4"/>
<sequence length="141" mass="16101">MNYALERKQVMYDKYGSLSYLGKTLYVVESTNEPSNSSVNKNYITVITPSPLEDPSEQYQGYEFFMFRLINDKKSFNAELRFTFTFDEQGSESYEKSDVVGTFKYLNANGSIIKAYISEGDTSTAKPNPVAEDILEQEKNT</sequence>
<reference evidence="2 3" key="1">
    <citation type="journal article" date="2008" name="Nature">
        <title>The Trichoplax genome and the nature of placozoans.</title>
        <authorList>
            <person name="Srivastava M."/>
            <person name="Begovic E."/>
            <person name="Chapman J."/>
            <person name="Putnam N.H."/>
            <person name="Hellsten U."/>
            <person name="Kawashima T."/>
            <person name="Kuo A."/>
            <person name="Mitros T."/>
            <person name="Salamov A."/>
            <person name="Carpenter M.L."/>
            <person name="Signorovitch A.Y."/>
            <person name="Moreno M.A."/>
            <person name="Kamm K."/>
            <person name="Grimwood J."/>
            <person name="Schmutz J."/>
            <person name="Shapiro H."/>
            <person name="Grigoriev I.V."/>
            <person name="Buss L.W."/>
            <person name="Schierwater B."/>
            <person name="Dellaporta S.L."/>
            <person name="Rokhsar D.S."/>
        </authorList>
    </citation>
    <scope>NUCLEOTIDE SEQUENCE [LARGE SCALE GENOMIC DNA]</scope>
    <source>
        <strain evidence="2 3">Grell-BS-1999</strain>
    </source>
</reference>
<dbReference type="EMBL" id="DS985640">
    <property type="protein sequence ID" value="EDV18760.1"/>
    <property type="molecule type" value="Genomic_DNA"/>
</dbReference>
<dbReference type="Proteomes" id="UP000009022">
    <property type="component" value="Unassembled WGS sequence"/>
</dbReference>
<evidence type="ECO:0000313" key="3">
    <source>
        <dbReference type="Proteomes" id="UP000009022"/>
    </source>
</evidence>
<accession>B3SET4</accession>
<keyword evidence="3" id="KW-1185">Reference proteome</keyword>
<protein>
    <submittedName>
        <fullName evidence="2">Uncharacterized protein</fullName>
    </submittedName>
</protein>
<feature type="region of interest" description="Disordered" evidence="1">
    <location>
        <begin position="121"/>
        <end position="141"/>
    </location>
</feature>
<organism evidence="2 3">
    <name type="scientific">Trichoplax adhaerens</name>
    <name type="common">Trichoplax reptans</name>
    <dbReference type="NCBI Taxonomy" id="10228"/>
    <lineage>
        <taxon>Eukaryota</taxon>
        <taxon>Metazoa</taxon>
        <taxon>Placozoa</taxon>
        <taxon>Uniplacotomia</taxon>
        <taxon>Trichoplacea</taxon>
        <taxon>Trichoplacidae</taxon>
        <taxon>Trichoplax</taxon>
    </lineage>
</organism>
<evidence type="ECO:0000313" key="2">
    <source>
        <dbReference type="EMBL" id="EDV18760.1"/>
    </source>
</evidence>
<gene>
    <name evidence="2" type="ORF">TRIADDRAFT_62767</name>
</gene>
<proteinExistence type="predicted"/>
<name>B3SET4_TRIAD</name>